<evidence type="ECO:0008006" key="4">
    <source>
        <dbReference type="Google" id="ProtNLM"/>
    </source>
</evidence>
<evidence type="ECO:0000313" key="3">
    <source>
        <dbReference type="Proteomes" id="UP000290013"/>
    </source>
</evidence>
<feature type="transmembrane region" description="Helical" evidence="1">
    <location>
        <begin position="29"/>
        <end position="52"/>
    </location>
</feature>
<dbReference type="KEGG" id="ctai:NCTC12078_00691"/>
<gene>
    <name evidence="2" type="ORF">NCTC12078_00691</name>
</gene>
<organism evidence="2 3">
    <name type="scientific">Chryseobacterium taihuense</name>
    <dbReference type="NCBI Taxonomy" id="1141221"/>
    <lineage>
        <taxon>Bacteria</taxon>
        <taxon>Pseudomonadati</taxon>
        <taxon>Bacteroidota</taxon>
        <taxon>Flavobacteriia</taxon>
        <taxon>Flavobacteriales</taxon>
        <taxon>Weeksellaceae</taxon>
        <taxon>Chryseobacterium group</taxon>
        <taxon>Chryseobacterium</taxon>
    </lineage>
</organism>
<protein>
    <recommendedName>
        <fullName evidence="4">Histidine kinase</fullName>
    </recommendedName>
</protein>
<evidence type="ECO:0000313" key="2">
    <source>
        <dbReference type="EMBL" id="VFB02711.1"/>
    </source>
</evidence>
<evidence type="ECO:0000256" key="1">
    <source>
        <dbReference type="SAM" id="Phobius"/>
    </source>
</evidence>
<keyword evidence="1" id="KW-0472">Membrane</keyword>
<sequence length="60" mass="7093">MAIFVRVKNLRMENSQEKESKFKKWFKRVGWAGLAFFTIKGLVWLVIFYFGADSLKSCLE</sequence>
<keyword evidence="1" id="KW-1133">Transmembrane helix</keyword>
<name>A0A4U8W8X7_9FLAO</name>
<keyword evidence="1" id="KW-0812">Transmembrane</keyword>
<proteinExistence type="predicted"/>
<reference evidence="2 3" key="1">
    <citation type="submission" date="2019-02" db="EMBL/GenBank/DDBJ databases">
        <authorList>
            <consortium name="Pathogen Informatics"/>
        </authorList>
    </citation>
    <scope>NUCLEOTIDE SEQUENCE [LARGE SCALE GENOMIC DNA]</scope>
    <source>
        <strain evidence="2 3">3012STDY6944375</strain>
    </source>
</reference>
<accession>A0A4U8W8X7</accession>
<dbReference type="EMBL" id="LR215974">
    <property type="protein sequence ID" value="VFB02711.1"/>
    <property type="molecule type" value="Genomic_DNA"/>
</dbReference>
<dbReference type="Proteomes" id="UP000290013">
    <property type="component" value="Chromosome"/>
</dbReference>
<dbReference type="AlphaFoldDB" id="A0A4U8W8X7"/>